<dbReference type="PANTHER" id="PTHR44119:SF1">
    <property type="entry name" value="MAGNESIUM-CHELATASE SUBUNIT CHLH, CHLOROPLASTIC"/>
    <property type="match status" value="1"/>
</dbReference>
<dbReference type="AlphaFoldDB" id="A0A7J6WD65"/>
<gene>
    <name evidence="2" type="ORF">FRX31_015038</name>
</gene>
<dbReference type="Proteomes" id="UP000554482">
    <property type="component" value="Unassembled WGS sequence"/>
</dbReference>
<dbReference type="PANTHER" id="PTHR44119">
    <property type="entry name" value="MAGNESIUM-CHELATASE SUBUNIT CHLH, CHLOROPLASTIC"/>
    <property type="match status" value="1"/>
</dbReference>
<dbReference type="Pfam" id="PF02514">
    <property type="entry name" value="CobN-Mg_chel"/>
    <property type="match status" value="1"/>
</dbReference>
<keyword evidence="3" id="KW-1185">Reference proteome</keyword>
<dbReference type="GO" id="GO:0009507">
    <property type="term" value="C:chloroplast"/>
    <property type="evidence" value="ECO:0007669"/>
    <property type="project" value="TreeGrafter"/>
</dbReference>
<organism evidence="2 3">
    <name type="scientific">Thalictrum thalictroides</name>
    <name type="common">Rue-anemone</name>
    <name type="synonym">Anemone thalictroides</name>
    <dbReference type="NCBI Taxonomy" id="46969"/>
    <lineage>
        <taxon>Eukaryota</taxon>
        <taxon>Viridiplantae</taxon>
        <taxon>Streptophyta</taxon>
        <taxon>Embryophyta</taxon>
        <taxon>Tracheophyta</taxon>
        <taxon>Spermatophyta</taxon>
        <taxon>Magnoliopsida</taxon>
        <taxon>Ranunculales</taxon>
        <taxon>Ranunculaceae</taxon>
        <taxon>Thalictroideae</taxon>
        <taxon>Thalictrum</taxon>
    </lineage>
</organism>
<evidence type="ECO:0000313" key="2">
    <source>
        <dbReference type="EMBL" id="KAF5195374.1"/>
    </source>
</evidence>
<dbReference type="OrthoDB" id="1539992at2759"/>
<evidence type="ECO:0000259" key="1">
    <source>
        <dbReference type="Pfam" id="PF02514"/>
    </source>
</evidence>
<proteinExistence type="predicted"/>
<accession>A0A7J6WD65</accession>
<sequence>MNVFICGCCSGDGKVQCWVVASLSSSWLPNTFGSNTWNRTWCSAAASCNRSSWQTVDEGLSAGLRPMVFAAATIGEDVQYQHRRPWVLRIEMIHTSERGYSGELKSPLCTRAIRWGELKRKAKTEKRVAITVFSFPPDKGNVGTTAYLNVFASIFSVLKDLKKDGYNVEGLPETAQALIEEVIHEKEAKFSSPSLNVAYKMGVREYQNLTPYAGALE</sequence>
<evidence type="ECO:0000313" key="3">
    <source>
        <dbReference type="Proteomes" id="UP000554482"/>
    </source>
</evidence>
<dbReference type="EMBL" id="JABWDY010017402">
    <property type="protein sequence ID" value="KAF5195374.1"/>
    <property type="molecule type" value="Genomic_DNA"/>
</dbReference>
<reference evidence="2 3" key="1">
    <citation type="submission" date="2020-06" db="EMBL/GenBank/DDBJ databases">
        <title>Transcriptomic and genomic resources for Thalictrum thalictroides and T. hernandezii: Facilitating candidate gene discovery in an emerging model plant lineage.</title>
        <authorList>
            <person name="Arias T."/>
            <person name="Riano-Pachon D.M."/>
            <person name="Di Stilio V.S."/>
        </authorList>
    </citation>
    <scope>NUCLEOTIDE SEQUENCE [LARGE SCALE GENOMIC DNA]</scope>
    <source>
        <strain evidence="3">cv. WT478/WT964</strain>
        <tissue evidence="2">Leaves</tissue>
    </source>
</reference>
<protein>
    <submittedName>
        <fullName evidence="2">Magnesium-chelatase subunit chlh protein</fullName>
    </submittedName>
</protein>
<feature type="domain" description="CobN/magnesium chelatase" evidence="1">
    <location>
        <begin position="108"/>
        <end position="211"/>
    </location>
</feature>
<comment type="caution">
    <text evidence="2">The sequence shown here is derived from an EMBL/GenBank/DDBJ whole genome shotgun (WGS) entry which is preliminary data.</text>
</comment>
<name>A0A7J6WD65_THATH</name>
<dbReference type="InterPro" id="IPR003672">
    <property type="entry name" value="CobN/Mg_chltase"/>
</dbReference>